<proteinExistence type="inferred from homology"/>
<dbReference type="Proteomes" id="UP000183371">
    <property type="component" value="Unassembled WGS sequence"/>
</dbReference>
<evidence type="ECO:0000313" key="7">
    <source>
        <dbReference type="Proteomes" id="UP000183371"/>
    </source>
</evidence>
<dbReference type="PANTHER" id="PTHR30246:SF1">
    <property type="entry name" value="2-DEHYDRO-3-DEOXY-6-PHOSPHOGALACTONATE ALDOLASE-RELATED"/>
    <property type="match status" value="1"/>
</dbReference>
<comment type="subunit">
    <text evidence="3">Homotrimer.</text>
</comment>
<name>A0A1I7DTS9_9HYPH</name>
<dbReference type="InterPro" id="IPR000887">
    <property type="entry name" value="Aldlse_KDPG_KHG"/>
</dbReference>
<dbReference type="Gene3D" id="3.20.20.70">
    <property type="entry name" value="Aldolase class I"/>
    <property type="match status" value="1"/>
</dbReference>
<evidence type="ECO:0000256" key="5">
    <source>
        <dbReference type="ARBA" id="ARBA00023277"/>
    </source>
</evidence>
<keyword evidence="7" id="KW-1185">Reference proteome</keyword>
<sequence length="209" mass="21881">MKSLDRYMQTAPVVAILRGLTPDEALDIAQALIDGGIHIMEVPLNSPDPLKSISLIAERFGDQVSVGAGTVLTAENVKTVKEAGGQFIVAPNFSAEVGKACQLLDMDWMPGVYTPTEAFAAAELGAHSLKLFPAELCPPSIIKAMLAVLPKGTRVLPVGGVDADNIAQYMAVGAAGAGIGSSLFKPGDTPDQVRQRARALVTNVNKKEC</sequence>
<keyword evidence="5" id="KW-0119">Carbohydrate metabolism</keyword>
<gene>
    <name evidence="6" type="ORF">SAMN05444141_110117</name>
</gene>
<reference evidence="7" key="1">
    <citation type="submission" date="2016-10" db="EMBL/GenBank/DDBJ databases">
        <authorList>
            <person name="Varghese N."/>
            <person name="Submissions S."/>
        </authorList>
    </citation>
    <scope>NUCLEOTIDE SEQUENCE [LARGE SCALE GENOMIC DNA]</scope>
    <source>
        <strain evidence="7">DSM 17465</strain>
    </source>
</reference>
<protein>
    <submittedName>
        <fullName evidence="6">2-dehydro-3-deoxyphosphogalactonate aldolase</fullName>
    </submittedName>
</protein>
<dbReference type="GO" id="GO:0016829">
    <property type="term" value="F:lyase activity"/>
    <property type="evidence" value="ECO:0007669"/>
    <property type="project" value="UniProtKB-KW"/>
</dbReference>
<accession>A0A1I7DTS9</accession>
<dbReference type="PANTHER" id="PTHR30246">
    <property type="entry name" value="2-KETO-3-DEOXY-6-PHOSPHOGLUCONATE ALDOLASE"/>
    <property type="match status" value="1"/>
</dbReference>
<comment type="similarity">
    <text evidence="2">Belongs to the KHG/KDPG aldolase family.</text>
</comment>
<comment type="pathway">
    <text evidence="1">Carbohydrate acid metabolism.</text>
</comment>
<evidence type="ECO:0000256" key="4">
    <source>
        <dbReference type="ARBA" id="ARBA00023239"/>
    </source>
</evidence>
<dbReference type="EMBL" id="FPBD01000010">
    <property type="protein sequence ID" value="SFU15055.1"/>
    <property type="molecule type" value="Genomic_DNA"/>
</dbReference>
<dbReference type="Pfam" id="PF01081">
    <property type="entry name" value="Aldolase"/>
    <property type="match status" value="1"/>
</dbReference>
<dbReference type="AlphaFoldDB" id="A0A1I7DTS9"/>
<dbReference type="CDD" id="cd00452">
    <property type="entry name" value="KDPG_aldolase"/>
    <property type="match status" value="1"/>
</dbReference>
<evidence type="ECO:0000256" key="2">
    <source>
        <dbReference type="ARBA" id="ARBA00006906"/>
    </source>
</evidence>
<organism evidence="6 7">
    <name type="scientific">Pseudovibrio denitrificans</name>
    <dbReference type="NCBI Taxonomy" id="258256"/>
    <lineage>
        <taxon>Bacteria</taxon>
        <taxon>Pseudomonadati</taxon>
        <taxon>Pseudomonadota</taxon>
        <taxon>Alphaproteobacteria</taxon>
        <taxon>Hyphomicrobiales</taxon>
        <taxon>Stappiaceae</taxon>
        <taxon>Pseudovibrio</taxon>
    </lineage>
</organism>
<evidence type="ECO:0000256" key="3">
    <source>
        <dbReference type="ARBA" id="ARBA00011233"/>
    </source>
</evidence>
<evidence type="ECO:0000256" key="1">
    <source>
        <dbReference type="ARBA" id="ARBA00004761"/>
    </source>
</evidence>
<dbReference type="NCBIfam" id="NF006600">
    <property type="entry name" value="PRK09140.1"/>
    <property type="match status" value="1"/>
</dbReference>
<dbReference type="InterPro" id="IPR013785">
    <property type="entry name" value="Aldolase_TIM"/>
</dbReference>
<dbReference type="SUPFAM" id="SSF51569">
    <property type="entry name" value="Aldolase"/>
    <property type="match status" value="1"/>
</dbReference>
<keyword evidence="4" id="KW-0456">Lyase</keyword>
<evidence type="ECO:0000313" key="6">
    <source>
        <dbReference type="EMBL" id="SFU15055.1"/>
    </source>
</evidence>
<dbReference type="RefSeq" id="WP_083417461.1">
    <property type="nucleotide sequence ID" value="NZ_FPBD01000010.1"/>
</dbReference>